<dbReference type="Proteomes" id="UP000434554">
    <property type="component" value="Unassembled WGS sequence"/>
</dbReference>
<keyword evidence="2" id="KW-0805">Transcription regulation</keyword>
<dbReference type="EMBL" id="WBKH01000012">
    <property type="protein sequence ID" value="KAB1476864.1"/>
    <property type="molecule type" value="Genomic_DNA"/>
</dbReference>
<evidence type="ECO:0000313" key="6">
    <source>
        <dbReference type="EMBL" id="KAB1476864.1"/>
    </source>
</evidence>
<protein>
    <submittedName>
        <fullName evidence="6">LysR family transcriptional regulator</fullName>
    </submittedName>
</protein>
<proteinExistence type="inferred from homology"/>
<comment type="similarity">
    <text evidence="1">Belongs to the LysR transcriptional regulatory family.</text>
</comment>
<name>A0A833C969_9FIRM</name>
<dbReference type="InterPro" id="IPR036390">
    <property type="entry name" value="WH_DNA-bd_sf"/>
</dbReference>
<dbReference type="InterPro" id="IPR050950">
    <property type="entry name" value="HTH-type_LysR_regulators"/>
</dbReference>
<dbReference type="PANTHER" id="PTHR30419">
    <property type="entry name" value="HTH-TYPE TRANSCRIPTIONAL REGULATOR YBHD"/>
    <property type="match status" value="1"/>
</dbReference>
<keyword evidence="3" id="KW-0238">DNA-binding</keyword>
<dbReference type="SUPFAM" id="SSF53850">
    <property type="entry name" value="Periplasmic binding protein-like II"/>
    <property type="match status" value="1"/>
</dbReference>
<dbReference type="PANTHER" id="PTHR30419:SF8">
    <property type="entry name" value="NITROGEN ASSIMILATION TRANSCRIPTIONAL ACTIVATOR-RELATED"/>
    <property type="match status" value="1"/>
</dbReference>
<evidence type="ECO:0000256" key="2">
    <source>
        <dbReference type="ARBA" id="ARBA00023015"/>
    </source>
</evidence>
<comment type="caution">
    <text evidence="6">The sequence shown here is derived from an EMBL/GenBank/DDBJ whole genome shotgun (WGS) entry which is preliminary data.</text>
</comment>
<evidence type="ECO:0000256" key="4">
    <source>
        <dbReference type="ARBA" id="ARBA00023163"/>
    </source>
</evidence>
<dbReference type="Pfam" id="PF03466">
    <property type="entry name" value="LysR_substrate"/>
    <property type="match status" value="1"/>
</dbReference>
<organism evidence="6 7">
    <name type="scientific">Veillonella seminalis</name>
    <dbReference type="NCBI Taxonomy" id="1502943"/>
    <lineage>
        <taxon>Bacteria</taxon>
        <taxon>Bacillati</taxon>
        <taxon>Bacillota</taxon>
        <taxon>Negativicutes</taxon>
        <taxon>Veillonellales</taxon>
        <taxon>Veillonellaceae</taxon>
        <taxon>Veillonella</taxon>
    </lineage>
</organism>
<dbReference type="AlphaFoldDB" id="A0A833C969"/>
<reference evidence="6 7" key="1">
    <citation type="submission" date="2019-09" db="EMBL/GenBank/DDBJ databases">
        <title>Draft genome sequence of 3 type strains from the CCUG.</title>
        <authorList>
            <person name="Pineiro-Iglesias B."/>
            <person name="Tunovic T."/>
            <person name="Unosson C."/>
            <person name="Inganas E."/>
            <person name="Ohlen M."/>
            <person name="Cardew S."/>
            <person name="Jensie-Markopoulos S."/>
            <person name="Salva-Serra F."/>
            <person name="Jaen-Luchoro D."/>
            <person name="Karlsson R."/>
            <person name="Svensson-Stadler L."/>
            <person name="Chun J."/>
            <person name="Moore E."/>
        </authorList>
    </citation>
    <scope>NUCLEOTIDE SEQUENCE [LARGE SCALE GENOMIC DNA]</scope>
    <source>
        <strain evidence="6 7">CCUG 65427</strain>
    </source>
</reference>
<dbReference type="InterPro" id="IPR005119">
    <property type="entry name" value="LysR_subst-bd"/>
</dbReference>
<feature type="domain" description="HTH lysR-type" evidence="5">
    <location>
        <begin position="9"/>
        <end position="66"/>
    </location>
</feature>
<evidence type="ECO:0000256" key="3">
    <source>
        <dbReference type="ARBA" id="ARBA00023125"/>
    </source>
</evidence>
<dbReference type="InterPro" id="IPR000847">
    <property type="entry name" value="LysR_HTH_N"/>
</dbReference>
<evidence type="ECO:0000313" key="7">
    <source>
        <dbReference type="Proteomes" id="UP000434554"/>
    </source>
</evidence>
<gene>
    <name evidence="6" type="ORF">F8R14_10095</name>
</gene>
<dbReference type="PROSITE" id="PS50931">
    <property type="entry name" value="HTH_LYSR"/>
    <property type="match status" value="1"/>
</dbReference>
<keyword evidence="4" id="KW-0804">Transcription</keyword>
<dbReference type="PRINTS" id="PR00039">
    <property type="entry name" value="HTHLYSR"/>
</dbReference>
<dbReference type="SUPFAM" id="SSF46785">
    <property type="entry name" value="Winged helix' DNA-binding domain"/>
    <property type="match status" value="1"/>
</dbReference>
<dbReference type="Pfam" id="PF00126">
    <property type="entry name" value="HTH_1"/>
    <property type="match status" value="1"/>
</dbReference>
<dbReference type="GO" id="GO:0005829">
    <property type="term" value="C:cytosol"/>
    <property type="evidence" value="ECO:0007669"/>
    <property type="project" value="TreeGrafter"/>
</dbReference>
<accession>A0A833C969</accession>
<dbReference type="GO" id="GO:0003700">
    <property type="term" value="F:DNA-binding transcription factor activity"/>
    <property type="evidence" value="ECO:0007669"/>
    <property type="project" value="InterPro"/>
</dbReference>
<dbReference type="InterPro" id="IPR036388">
    <property type="entry name" value="WH-like_DNA-bd_sf"/>
</dbReference>
<evidence type="ECO:0000256" key="1">
    <source>
        <dbReference type="ARBA" id="ARBA00009437"/>
    </source>
</evidence>
<dbReference type="Gene3D" id="3.40.190.290">
    <property type="match status" value="1"/>
</dbReference>
<sequence>MILDILNTITLTQLNYFYTVVNSKSVHEAAKKLLITQPSLSVALKNLESELQLSLFDRSKRQLTLTATGKQFYQEVTALLNHTANLEDRIKLLQKGRQFIRLGVAPMMSSFIFPVIFNHFQKAHPDIEFEVYESGVLRLKQLLKEQKLDIAFLIKDESDAQSLDFTSLLETEYHLYVGPDDPLVNIAANRPNQMITLNDYKNIPMIFYKETSYIQAIITKYFQIYNVNPKIRLRTNQIHTITQLVRDSVAAAFMTDKIVTPSDGLIRINTDINFLITIGVATNRQTVITPAMNTFIQFFEENKEII</sequence>
<dbReference type="CDD" id="cd05466">
    <property type="entry name" value="PBP2_LTTR_substrate"/>
    <property type="match status" value="1"/>
</dbReference>
<evidence type="ECO:0000259" key="5">
    <source>
        <dbReference type="PROSITE" id="PS50931"/>
    </source>
</evidence>
<dbReference type="FunFam" id="1.10.10.10:FF:000001">
    <property type="entry name" value="LysR family transcriptional regulator"/>
    <property type="match status" value="1"/>
</dbReference>
<dbReference type="Gene3D" id="1.10.10.10">
    <property type="entry name" value="Winged helix-like DNA-binding domain superfamily/Winged helix DNA-binding domain"/>
    <property type="match status" value="1"/>
</dbReference>
<dbReference type="GO" id="GO:0003677">
    <property type="term" value="F:DNA binding"/>
    <property type="evidence" value="ECO:0007669"/>
    <property type="project" value="UniProtKB-KW"/>
</dbReference>